<evidence type="ECO:0000313" key="5">
    <source>
        <dbReference type="EnsemblMetazoa" id="BGLB035084-PA"/>
    </source>
</evidence>
<dbReference type="InterPro" id="IPR000898">
    <property type="entry name" value="Indolamine_dOase"/>
</dbReference>
<organism evidence="5 6">
    <name type="scientific">Biomphalaria glabrata</name>
    <name type="common">Bloodfluke planorb</name>
    <name type="synonym">Freshwater snail</name>
    <dbReference type="NCBI Taxonomy" id="6526"/>
    <lineage>
        <taxon>Eukaryota</taxon>
        <taxon>Metazoa</taxon>
        <taxon>Spiralia</taxon>
        <taxon>Lophotrochozoa</taxon>
        <taxon>Mollusca</taxon>
        <taxon>Gastropoda</taxon>
        <taxon>Heterobranchia</taxon>
        <taxon>Euthyneura</taxon>
        <taxon>Panpulmonata</taxon>
        <taxon>Hygrophila</taxon>
        <taxon>Lymnaeoidea</taxon>
        <taxon>Planorbidae</taxon>
        <taxon>Biomphalaria</taxon>
    </lineage>
</organism>
<feature type="region of interest" description="Disordered" evidence="4">
    <location>
        <begin position="1"/>
        <end position="26"/>
    </location>
</feature>
<evidence type="ECO:0000256" key="4">
    <source>
        <dbReference type="SAM" id="MobiDB-lite"/>
    </source>
</evidence>
<dbReference type="VEuPathDB" id="VectorBase:BGLB035084"/>
<dbReference type="InterPro" id="IPR037217">
    <property type="entry name" value="Trp/Indoleamine_2_3_dOase-like"/>
</dbReference>
<gene>
    <name evidence="5" type="primary">106056259</name>
</gene>
<dbReference type="GO" id="GO:0016702">
    <property type="term" value="F:oxidoreductase activity, acting on single donors with incorporation of molecular oxygen, incorporation of two atoms of oxygen"/>
    <property type="evidence" value="ECO:0007669"/>
    <property type="project" value="UniProtKB-ARBA"/>
</dbReference>
<dbReference type="GO" id="GO:0020037">
    <property type="term" value="F:heme binding"/>
    <property type="evidence" value="ECO:0007669"/>
    <property type="project" value="InterPro"/>
</dbReference>
<dbReference type="GO" id="GO:0019441">
    <property type="term" value="P:L-tryptophan catabolic process to kynurenine"/>
    <property type="evidence" value="ECO:0007669"/>
    <property type="project" value="InterPro"/>
</dbReference>
<dbReference type="SUPFAM" id="SSF140959">
    <property type="entry name" value="Indolic compounds 2,3-dioxygenase-like"/>
    <property type="match status" value="1"/>
</dbReference>
<dbReference type="KEGG" id="bgt:106056259"/>
<name>A0A2C9LUC1_BIOGL</name>
<evidence type="ECO:0000256" key="3">
    <source>
        <dbReference type="ARBA" id="ARBA00023004"/>
    </source>
</evidence>
<feature type="compositionally biased region" description="Polar residues" evidence="4">
    <location>
        <begin position="12"/>
        <end position="26"/>
    </location>
</feature>
<evidence type="ECO:0000256" key="2">
    <source>
        <dbReference type="ARBA" id="ARBA00022723"/>
    </source>
</evidence>
<protein>
    <submittedName>
        <fullName evidence="5">Uncharacterized protein</fullName>
    </submittedName>
</protein>
<reference evidence="5" key="1">
    <citation type="submission" date="2020-05" db="UniProtKB">
        <authorList>
            <consortium name="EnsemblMetazoa"/>
        </authorList>
    </citation>
    <scope>IDENTIFICATION</scope>
    <source>
        <strain evidence="5">BB02</strain>
    </source>
</reference>
<evidence type="ECO:0000313" key="6">
    <source>
        <dbReference type="Proteomes" id="UP000076420"/>
    </source>
</evidence>
<dbReference type="VEuPathDB" id="VectorBase:BGLAX_036522"/>
<sequence>MPPAPAQITKGAMSNQSISSNGKSGRQSVGFDLNSFKVSLNFGFLIENPLTSLPAYYSAWNTLTEQLPELYKAKTVREAVHQDILLTN</sequence>
<keyword evidence="2" id="KW-0479">Metal-binding</keyword>
<evidence type="ECO:0000256" key="1">
    <source>
        <dbReference type="ARBA" id="ARBA00007119"/>
    </source>
</evidence>
<dbReference type="Pfam" id="PF01231">
    <property type="entry name" value="IDO"/>
    <property type="match status" value="1"/>
</dbReference>
<dbReference type="Proteomes" id="UP000076420">
    <property type="component" value="Unassembled WGS sequence"/>
</dbReference>
<dbReference type="AlphaFoldDB" id="A0A2C9LUC1"/>
<comment type="similarity">
    <text evidence="1">Belongs to the indoleamine 2,3-dioxygenase family.</text>
</comment>
<dbReference type="EnsemblMetazoa" id="BGLB035084-RA">
    <property type="protein sequence ID" value="BGLB035084-PA"/>
    <property type="gene ID" value="BGLB035084"/>
</dbReference>
<dbReference type="GO" id="GO:0046872">
    <property type="term" value="F:metal ion binding"/>
    <property type="evidence" value="ECO:0007669"/>
    <property type="project" value="UniProtKB-KW"/>
</dbReference>
<dbReference type="OrthoDB" id="10262710at2759"/>
<keyword evidence="3" id="KW-0408">Iron</keyword>
<proteinExistence type="inferred from homology"/>
<accession>A0A2C9LUC1</accession>